<reference evidence="1" key="1">
    <citation type="submission" date="2022-08" db="EMBL/GenBank/DDBJ databases">
        <title>A Global Phylogenomic Analysis of the Shiitake Genus Lentinula.</title>
        <authorList>
            <consortium name="DOE Joint Genome Institute"/>
            <person name="Sierra-Patev S."/>
            <person name="Min B."/>
            <person name="Naranjo-Ortiz M."/>
            <person name="Looney B."/>
            <person name="Konkel Z."/>
            <person name="Slot J.C."/>
            <person name="Sakamoto Y."/>
            <person name="Steenwyk J.L."/>
            <person name="Rokas A."/>
            <person name="Carro J."/>
            <person name="Camarero S."/>
            <person name="Ferreira P."/>
            <person name="Molpeceres G."/>
            <person name="Ruiz-Duenas F.J."/>
            <person name="Serrano A."/>
            <person name="Henrissat B."/>
            <person name="Drula E."/>
            <person name="Hughes K.W."/>
            <person name="Mata J.L."/>
            <person name="Ishikawa N.K."/>
            <person name="Vargas-Isla R."/>
            <person name="Ushijima S."/>
            <person name="Smith C.A."/>
            <person name="Ahrendt S."/>
            <person name="Andreopoulos W."/>
            <person name="He G."/>
            <person name="Labutti K."/>
            <person name="Lipzen A."/>
            <person name="Ng V."/>
            <person name="Riley R."/>
            <person name="Sandor L."/>
            <person name="Barry K."/>
            <person name="Martinez A.T."/>
            <person name="Xiao Y."/>
            <person name="Gibbons J.G."/>
            <person name="Terashima K."/>
            <person name="Grigoriev I.V."/>
            <person name="Hibbett D.S."/>
        </authorList>
    </citation>
    <scope>NUCLEOTIDE SEQUENCE</scope>
    <source>
        <strain evidence="1">RHP3577 ss4</strain>
    </source>
</reference>
<organism evidence="1 2">
    <name type="scientific">Lentinula lateritia</name>
    <dbReference type="NCBI Taxonomy" id="40482"/>
    <lineage>
        <taxon>Eukaryota</taxon>
        <taxon>Fungi</taxon>
        <taxon>Dikarya</taxon>
        <taxon>Basidiomycota</taxon>
        <taxon>Agaricomycotina</taxon>
        <taxon>Agaricomycetes</taxon>
        <taxon>Agaricomycetidae</taxon>
        <taxon>Agaricales</taxon>
        <taxon>Marasmiineae</taxon>
        <taxon>Omphalotaceae</taxon>
        <taxon>Lentinula</taxon>
    </lineage>
</organism>
<gene>
    <name evidence="1" type="ORF">C8R41DRAFT_982508</name>
</gene>
<accession>A0ABQ8V9W4</accession>
<keyword evidence="2" id="KW-1185">Reference proteome</keyword>
<sequence length="385" mass="42962">MNNVTCTEQSNMNRQSQILAFDSRPDVNQEKVFDWSPSGVDPTDSADAALSHCETLTKELEELDAEGYLLQPETYSEDDCIKLTNSLNAKIQHISVSVVRACCESTGTTGLTARGVSSSSNKTNNSSISNEDLLQIQTIRSMIGEQAYEFFLSLQDSQNCGGSDSDELHYSAWSFNKEENNVLSNIYILLHNQFGRENPALTGTWRSLTRSQTKIARYHDLKTTAIRTFISETTKVLVISRGISWNLDDGEGIIQDYFRDEFADLYNYCFRVDRLTSESIHSFDLEFYLPEPGESYAWESMYNMNSNTKSRITSVADASSTCTTIAFCCRLGLLRIGAAEQEADDATPGRYEEEILLKAGVQLATLILDCRVVDSTEIGTQGPIN</sequence>
<dbReference type="Proteomes" id="UP001150217">
    <property type="component" value="Unassembled WGS sequence"/>
</dbReference>
<evidence type="ECO:0000313" key="1">
    <source>
        <dbReference type="EMBL" id="KAJ4483117.1"/>
    </source>
</evidence>
<dbReference type="EMBL" id="JANVFT010000056">
    <property type="protein sequence ID" value="KAJ4483117.1"/>
    <property type="molecule type" value="Genomic_DNA"/>
</dbReference>
<comment type="caution">
    <text evidence="1">The sequence shown here is derived from an EMBL/GenBank/DDBJ whole genome shotgun (WGS) entry which is preliminary data.</text>
</comment>
<name>A0ABQ8V9W4_9AGAR</name>
<proteinExistence type="predicted"/>
<evidence type="ECO:0000313" key="2">
    <source>
        <dbReference type="Proteomes" id="UP001150217"/>
    </source>
</evidence>
<protein>
    <submittedName>
        <fullName evidence="1">Uncharacterized protein</fullName>
    </submittedName>
</protein>